<reference evidence="3" key="2">
    <citation type="submission" date="2025-08" db="UniProtKB">
        <authorList>
            <consortium name="RefSeq"/>
        </authorList>
    </citation>
    <scope>IDENTIFICATION</scope>
    <source>
        <tissue evidence="3">Leaf</tissue>
    </source>
</reference>
<dbReference type="PANTHER" id="PTHR15863">
    <property type="entry name" value="MRN COMPLEX-INTERACTING PROTEIN"/>
    <property type="match status" value="1"/>
</dbReference>
<dbReference type="AlphaFoldDB" id="A0A9R0HT91"/>
<gene>
    <name evidence="3" type="primary">LOC110776142</name>
</gene>
<evidence type="ECO:0000259" key="1">
    <source>
        <dbReference type="Pfam" id="PF15749"/>
    </source>
</evidence>
<dbReference type="Pfam" id="PF15749">
    <property type="entry name" value="MRNIP"/>
    <property type="match status" value="1"/>
</dbReference>
<sequence>MFKSTTFIAVKCCQCSTMQVKQQKKSSNKWNCVVCNQKQSVTKIYAQGYQAKDIRNVVQSFNMSRKLEDELQQVLSVGHFVEHLEGVRETEEIKGKRRADWSEYMEDDESVEPAYLKSKLNEGGMEAEANVVTEYSEDLIHNKARLRGKFGSSGSDKNQCYKPSFSKRVSKKDVKETESHSSNVESVWGECFVDDSYMIKDVNRHCEQQERNKVVKTATSMCSQYMEKDDFARDIRSHSEPRQQQQPSKCMAIKKTGTSKWSGYMTGDDDDDGGGVDKEVRAAFTDDLRLMCGYKLENHSFDQLIEEDIHPDFM</sequence>
<dbReference type="KEGG" id="soe:110776142"/>
<dbReference type="GeneID" id="110776142"/>
<organism evidence="2 3">
    <name type="scientific">Spinacia oleracea</name>
    <name type="common">Spinach</name>
    <dbReference type="NCBI Taxonomy" id="3562"/>
    <lineage>
        <taxon>Eukaryota</taxon>
        <taxon>Viridiplantae</taxon>
        <taxon>Streptophyta</taxon>
        <taxon>Embryophyta</taxon>
        <taxon>Tracheophyta</taxon>
        <taxon>Spermatophyta</taxon>
        <taxon>Magnoliopsida</taxon>
        <taxon>eudicotyledons</taxon>
        <taxon>Gunneridae</taxon>
        <taxon>Pentapetalae</taxon>
        <taxon>Caryophyllales</taxon>
        <taxon>Chenopodiaceae</taxon>
        <taxon>Chenopodioideae</taxon>
        <taxon>Anserineae</taxon>
        <taxon>Spinacia</taxon>
    </lineage>
</organism>
<dbReference type="RefSeq" id="XP_021836388.2">
    <property type="nucleotide sequence ID" value="XM_021980696.2"/>
</dbReference>
<name>A0A9R0HT91_SPIOL</name>
<accession>A0A9R0HT91</accession>
<dbReference type="Proteomes" id="UP000813463">
    <property type="component" value="Chromosome 6"/>
</dbReference>
<dbReference type="GO" id="GO:0003682">
    <property type="term" value="F:chromatin binding"/>
    <property type="evidence" value="ECO:0000318"/>
    <property type="project" value="GO_Central"/>
</dbReference>
<keyword evidence="2" id="KW-1185">Reference proteome</keyword>
<dbReference type="InterPro" id="IPR049472">
    <property type="entry name" value="MRNIP_N"/>
</dbReference>
<protein>
    <recommendedName>
        <fullName evidence="1">MRN complex-interacting protein N-terminal domain-containing protein</fullName>
    </recommendedName>
</protein>
<dbReference type="GO" id="GO:0007095">
    <property type="term" value="P:mitotic G2 DNA damage checkpoint signaling"/>
    <property type="evidence" value="ECO:0000318"/>
    <property type="project" value="GO_Central"/>
</dbReference>
<reference evidence="2" key="1">
    <citation type="journal article" date="2021" name="Nat. Commun.">
        <title>Genomic analyses provide insights into spinach domestication and the genetic basis of agronomic traits.</title>
        <authorList>
            <person name="Cai X."/>
            <person name="Sun X."/>
            <person name="Xu C."/>
            <person name="Sun H."/>
            <person name="Wang X."/>
            <person name="Ge C."/>
            <person name="Zhang Z."/>
            <person name="Wang Q."/>
            <person name="Fei Z."/>
            <person name="Jiao C."/>
            <person name="Wang Q."/>
        </authorList>
    </citation>
    <scope>NUCLEOTIDE SEQUENCE [LARGE SCALE GENOMIC DNA]</scope>
    <source>
        <strain evidence="2">cv. Varoflay</strain>
    </source>
</reference>
<evidence type="ECO:0000313" key="2">
    <source>
        <dbReference type="Proteomes" id="UP000813463"/>
    </source>
</evidence>
<evidence type="ECO:0000313" key="3">
    <source>
        <dbReference type="RefSeq" id="XP_021836388.2"/>
    </source>
</evidence>
<dbReference type="PANTHER" id="PTHR15863:SF2">
    <property type="entry name" value="MRN COMPLEX-INTERACTING PROTEIN"/>
    <property type="match status" value="1"/>
</dbReference>
<dbReference type="InterPro" id="IPR032739">
    <property type="entry name" value="MRNIP"/>
</dbReference>
<proteinExistence type="predicted"/>
<feature type="domain" description="MRN complex-interacting protein N-terminal" evidence="1">
    <location>
        <begin position="10"/>
        <end position="78"/>
    </location>
</feature>
<dbReference type="GO" id="GO:0005634">
    <property type="term" value="C:nucleus"/>
    <property type="evidence" value="ECO:0000318"/>
    <property type="project" value="GO_Central"/>
</dbReference>